<dbReference type="Proteomes" id="UP000078228">
    <property type="component" value="Unassembled WGS sequence"/>
</dbReference>
<accession>A0A198UV14</accession>
<reference evidence="3 4" key="1">
    <citation type="journal article" date="2016" name="Genome Biol. Evol.">
        <title>Comparative Genomic Analyses of the Moraxella catarrhalis Serosensitive and Seroresistant Lineages Demonstrate Their Independent Evolution.</title>
        <authorList>
            <person name="Earl J.P."/>
            <person name="de Vries S.P."/>
            <person name="Ahmed A."/>
            <person name="Powell E."/>
            <person name="Schultz M.P."/>
            <person name="Hermans P.W."/>
            <person name="Hill D.J."/>
            <person name="Zhou Z."/>
            <person name="Constantinidou C.I."/>
            <person name="Hu F.Z."/>
            <person name="Bootsma H.J."/>
            <person name="Ehrlich G.D."/>
        </authorList>
    </citation>
    <scope>NUCLEOTIDE SEQUENCE [LARGE SCALE GENOMIC DNA]</scope>
    <source>
        <strain evidence="1 3">Z7542</strain>
        <strain evidence="2 4">Z7574</strain>
    </source>
</reference>
<sequence length="37" mass="4180">MRFMMFLNGQNRPSQATSVLSLRRFINHAQAVLGVMG</sequence>
<evidence type="ECO:0000313" key="1">
    <source>
        <dbReference type="EMBL" id="OAU98006.1"/>
    </source>
</evidence>
<protein>
    <submittedName>
        <fullName evidence="1">Uncharacterized protein</fullName>
    </submittedName>
</protein>
<evidence type="ECO:0000313" key="2">
    <source>
        <dbReference type="EMBL" id="OAV00369.1"/>
    </source>
</evidence>
<dbReference type="Proteomes" id="UP000078446">
    <property type="component" value="Unassembled WGS sequence"/>
</dbReference>
<organism evidence="1 3">
    <name type="scientific">Moraxella catarrhalis</name>
    <name type="common">Branhamella catarrhalis</name>
    <dbReference type="NCBI Taxonomy" id="480"/>
    <lineage>
        <taxon>Bacteria</taxon>
        <taxon>Pseudomonadati</taxon>
        <taxon>Pseudomonadota</taxon>
        <taxon>Gammaproteobacteria</taxon>
        <taxon>Moraxellales</taxon>
        <taxon>Moraxellaceae</taxon>
        <taxon>Moraxella</taxon>
    </lineage>
</organism>
<dbReference type="EMBL" id="LXHE01000014">
    <property type="protein sequence ID" value="OAV00369.1"/>
    <property type="molecule type" value="Genomic_DNA"/>
</dbReference>
<comment type="caution">
    <text evidence="1">The sequence shown here is derived from an EMBL/GenBank/DDBJ whole genome shotgun (WGS) entry which is preliminary data.</text>
</comment>
<name>A0A198UV14_MORCA</name>
<evidence type="ECO:0000313" key="3">
    <source>
        <dbReference type="Proteomes" id="UP000078228"/>
    </source>
</evidence>
<dbReference type="AlphaFoldDB" id="A0A198UV14"/>
<gene>
    <name evidence="2" type="ORF">AO382_1519</name>
    <name evidence="1" type="ORF">AO384_0253</name>
</gene>
<dbReference type="EMBL" id="LXHC01000004">
    <property type="protein sequence ID" value="OAU98006.1"/>
    <property type="molecule type" value="Genomic_DNA"/>
</dbReference>
<proteinExistence type="predicted"/>
<keyword evidence="3" id="KW-1185">Reference proteome</keyword>
<evidence type="ECO:0000313" key="4">
    <source>
        <dbReference type="Proteomes" id="UP000078446"/>
    </source>
</evidence>